<feature type="region of interest" description="Disordered" evidence="1">
    <location>
        <begin position="195"/>
        <end position="231"/>
    </location>
</feature>
<dbReference type="Proteomes" id="UP001476798">
    <property type="component" value="Unassembled WGS sequence"/>
</dbReference>
<organism evidence="2 3">
    <name type="scientific">Goodea atripinnis</name>
    <dbReference type="NCBI Taxonomy" id="208336"/>
    <lineage>
        <taxon>Eukaryota</taxon>
        <taxon>Metazoa</taxon>
        <taxon>Chordata</taxon>
        <taxon>Craniata</taxon>
        <taxon>Vertebrata</taxon>
        <taxon>Euteleostomi</taxon>
        <taxon>Actinopterygii</taxon>
        <taxon>Neopterygii</taxon>
        <taxon>Teleostei</taxon>
        <taxon>Neoteleostei</taxon>
        <taxon>Acanthomorphata</taxon>
        <taxon>Ovalentaria</taxon>
        <taxon>Atherinomorphae</taxon>
        <taxon>Cyprinodontiformes</taxon>
        <taxon>Goodeidae</taxon>
        <taxon>Goodea</taxon>
    </lineage>
</organism>
<reference evidence="2 3" key="1">
    <citation type="submission" date="2021-06" db="EMBL/GenBank/DDBJ databases">
        <authorList>
            <person name="Palmer J.M."/>
        </authorList>
    </citation>
    <scope>NUCLEOTIDE SEQUENCE [LARGE SCALE GENOMIC DNA]</scope>
    <source>
        <strain evidence="2 3">GA_2019</strain>
        <tissue evidence="2">Muscle</tissue>
    </source>
</reference>
<name>A0ABV0MFL3_9TELE</name>
<sequence>MFTCLLVGLIGMNRVPSSSFTFFLSSFSALNMSLWMSIQSNMELRSPLPSLISTIAWFNKKACFLISCNLMKVLKASSNTSSPESLSAFDETKEQPVSKVFSYRGRHAAEVWVFEGHLQNLSFAAIGQEPGFSKLCTYPMVPSLLGESPGSEVNESQRYTCRESERENLRRFAHKARSAIRDKFSRLATDMPDFLQRAHGGKGQTRPHVRDRTRKPTPEIRTGSRRTPDQRRVSRLLCKSPGFERTLCCHGNLRVGQKGQIGIRNSSSVYCHVAKKTYNHNNLDLWTTSVKARGLVVFKSVRFPCASALTETFVAYVMKGDCVKMENDCVLYFTMCPCYKLAVGDLVLYVDRDIHVDDIGQWSDEWSASYSMRSKCRVGH</sequence>
<feature type="compositionally biased region" description="Basic and acidic residues" evidence="1">
    <location>
        <begin position="208"/>
        <end position="218"/>
    </location>
</feature>
<comment type="caution">
    <text evidence="2">The sequence shown here is derived from an EMBL/GenBank/DDBJ whole genome shotgun (WGS) entry which is preliminary data.</text>
</comment>
<evidence type="ECO:0000313" key="3">
    <source>
        <dbReference type="Proteomes" id="UP001476798"/>
    </source>
</evidence>
<evidence type="ECO:0000313" key="2">
    <source>
        <dbReference type="EMBL" id="MEQ2157910.1"/>
    </source>
</evidence>
<evidence type="ECO:0000256" key="1">
    <source>
        <dbReference type="SAM" id="MobiDB-lite"/>
    </source>
</evidence>
<dbReference type="EMBL" id="JAHRIO010000324">
    <property type="protein sequence ID" value="MEQ2157910.1"/>
    <property type="molecule type" value="Genomic_DNA"/>
</dbReference>
<protein>
    <submittedName>
        <fullName evidence="2">Uncharacterized protein</fullName>
    </submittedName>
</protein>
<accession>A0ABV0MFL3</accession>
<keyword evidence="3" id="KW-1185">Reference proteome</keyword>
<gene>
    <name evidence="2" type="ORF">GOODEAATRI_006695</name>
</gene>
<proteinExistence type="predicted"/>